<dbReference type="SUPFAM" id="SSF53850">
    <property type="entry name" value="Periplasmic binding protein-like II"/>
    <property type="match status" value="1"/>
</dbReference>
<dbReference type="Gene3D" id="3.40.190.10">
    <property type="entry name" value="Periplasmic binding protein-like II"/>
    <property type="match status" value="1"/>
</dbReference>
<reference evidence="3" key="1">
    <citation type="submission" date="2016-10" db="EMBL/GenBank/DDBJ databases">
        <authorList>
            <person name="Varghese N."/>
            <person name="Submissions S."/>
        </authorList>
    </citation>
    <scope>NUCLEOTIDE SEQUENCE [LARGE SCALE GENOMIC DNA]</scope>
    <source>
        <strain evidence="3">EPL6</strain>
    </source>
</reference>
<dbReference type="Gene3D" id="3.40.190.150">
    <property type="entry name" value="Bordetella uptake gene, domain 1"/>
    <property type="match status" value="1"/>
</dbReference>
<name>A0A1G9QHL9_9BURK</name>
<dbReference type="Proteomes" id="UP000198552">
    <property type="component" value="Unassembled WGS sequence"/>
</dbReference>
<accession>A0A1G9QHL9</accession>
<dbReference type="EMBL" id="FNHP01000002">
    <property type="protein sequence ID" value="SDM10390.1"/>
    <property type="molecule type" value="Genomic_DNA"/>
</dbReference>
<dbReference type="InterPro" id="IPR005064">
    <property type="entry name" value="BUG"/>
</dbReference>
<keyword evidence="2" id="KW-0675">Receptor</keyword>
<organism evidence="2 3">
    <name type="scientific">Oryzisolibacter propanilivorax</name>
    <dbReference type="NCBI Taxonomy" id="1527607"/>
    <lineage>
        <taxon>Bacteria</taxon>
        <taxon>Pseudomonadati</taxon>
        <taxon>Pseudomonadota</taxon>
        <taxon>Betaproteobacteria</taxon>
        <taxon>Burkholderiales</taxon>
        <taxon>Comamonadaceae</taxon>
        <taxon>Oryzisolibacter</taxon>
    </lineage>
</organism>
<proteinExistence type="inferred from homology"/>
<protein>
    <submittedName>
        <fullName evidence="2">Tripartite-type tricarboxylate transporter, receptor component TctC</fullName>
    </submittedName>
</protein>
<dbReference type="PIRSF" id="PIRSF017082">
    <property type="entry name" value="YflP"/>
    <property type="match status" value="1"/>
</dbReference>
<gene>
    <name evidence="2" type="ORF">SAMN05428957_102321</name>
</gene>
<dbReference type="RefSeq" id="WP_175488211.1">
    <property type="nucleotide sequence ID" value="NZ_FNHP01000002.1"/>
</dbReference>
<evidence type="ECO:0000256" key="1">
    <source>
        <dbReference type="ARBA" id="ARBA00006987"/>
    </source>
</evidence>
<dbReference type="PANTHER" id="PTHR42928">
    <property type="entry name" value="TRICARBOXYLATE-BINDING PROTEIN"/>
    <property type="match status" value="1"/>
</dbReference>
<dbReference type="PANTHER" id="PTHR42928:SF5">
    <property type="entry name" value="BLR1237 PROTEIN"/>
    <property type="match status" value="1"/>
</dbReference>
<comment type="similarity">
    <text evidence="1">Belongs to the UPF0065 (bug) family.</text>
</comment>
<dbReference type="Pfam" id="PF03401">
    <property type="entry name" value="TctC"/>
    <property type="match status" value="1"/>
</dbReference>
<evidence type="ECO:0000313" key="2">
    <source>
        <dbReference type="EMBL" id="SDM10390.1"/>
    </source>
</evidence>
<dbReference type="STRING" id="1527607.SAMN05428957_102321"/>
<dbReference type="CDD" id="cd13578">
    <property type="entry name" value="PBP2_Bug27"/>
    <property type="match status" value="1"/>
</dbReference>
<evidence type="ECO:0000313" key="3">
    <source>
        <dbReference type="Proteomes" id="UP000198552"/>
    </source>
</evidence>
<dbReference type="InterPro" id="IPR042100">
    <property type="entry name" value="Bug_dom1"/>
</dbReference>
<keyword evidence="3" id="KW-1185">Reference proteome</keyword>
<sequence>MTEPRLATNRRQWLRSAGALACLPLATRAQDSAWPAKPLTYIVPYAPGGGTDVVARILGPHMGQVLGQPIVVVNKAGAGGNIGAAALAQAAPDGYTIGGGSIASHAINGNLYTSMPYDMVRDFTPITVAGTMPNLLIVQADTPYRSVADLVRAGKGSGSKLSYASAGNGTSQHLCMELFKLQSGMDAVHVPYKGAGPALQAVMSGETQCSFENLAVAAPQLASGRIRALAITSPQRMPAWPSVPTVAESGYPGFEVTSWQALFAPAGLPQPLLARLNAAAVAALEQPRTRERFATLGMDVTPMTPQQARAFQRAEVDKWAKVIQATGLTLG</sequence>
<dbReference type="AlphaFoldDB" id="A0A1G9QHL9"/>